<dbReference type="Pfam" id="PF08757">
    <property type="entry name" value="CotH"/>
    <property type="match status" value="1"/>
</dbReference>
<protein>
    <submittedName>
        <fullName evidence="2">CotH kinase family protein</fullName>
    </submittedName>
</protein>
<keyword evidence="2" id="KW-0418">Kinase</keyword>
<proteinExistence type="predicted"/>
<dbReference type="InterPro" id="IPR014867">
    <property type="entry name" value="Spore_coat_CotH_CotH2/3/7"/>
</dbReference>
<dbReference type="AlphaFoldDB" id="A0A7G9L915"/>
<dbReference type="GO" id="GO:0016301">
    <property type="term" value="F:kinase activity"/>
    <property type="evidence" value="ECO:0007669"/>
    <property type="project" value="UniProtKB-KW"/>
</dbReference>
<gene>
    <name evidence="2" type="ORF">H9W90_13065</name>
</gene>
<dbReference type="RefSeq" id="WP_187482028.1">
    <property type="nucleotide sequence ID" value="NZ_CP060695.1"/>
</dbReference>
<keyword evidence="3" id="KW-1185">Reference proteome</keyword>
<reference evidence="2 3" key="1">
    <citation type="submission" date="2020-08" db="EMBL/GenBank/DDBJ databases">
        <title>Polaribacter sp. L12M9 isolated from gut of the Korean scallop.</title>
        <authorList>
            <person name="Jeong Y.S."/>
        </authorList>
    </citation>
    <scope>NUCLEOTIDE SEQUENCE [LARGE SCALE GENOMIC DNA]</scope>
    <source>
        <strain evidence="2 3">L12M9</strain>
    </source>
</reference>
<dbReference type="Proteomes" id="UP000515808">
    <property type="component" value="Chromosome"/>
</dbReference>
<evidence type="ECO:0000313" key="2">
    <source>
        <dbReference type="EMBL" id="QNM85114.1"/>
    </source>
</evidence>
<accession>A0A7G9L915</accession>
<dbReference type="EMBL" id="CP060695">
    <property type="protein sequence ID" value="QNM85114.1"/>
    <property type="molecule type" value="Genomic_DNA"/>
</dbReference>
<evidence type="ECO:0000256" key="1">
    <source>
        <dbReference type="SAM" id="SignalP"/>
    </source>
</evidence>
<evidence type="ECO:0000313" key="3">
    <source>
        <dbReference type="Proteomes" id="UP000515808"/>
    </source>
</evidence>
<keyword evidence="1" id="KW-0732">Signal</keyword>
<organism evidence="2 3">
    <name type="scientific">Polaribacter pectinis</name>
    <dbReference type="NCBI Taxonomy" id="2738844"/>
    <lineage>
        <taxon>Bacteria</taxon>
        <taxon>Pseudomonadati</taxon>
        <taxon>Bacteroidota</taxon>
        <taxon>Flavobacteriia</taxon>
        <taxon>Flavobacteriales</taxon>
        <taxon>Flavobacteriaceae</taxon>
    </lineage>
</organism>
<sequence>MKQLILKLYILFSLCFTTSIFAQDLVAEKGSFGVDVKNKIIVWHVTNLDAIKTTNKDIKTIVFDRKFKLKDIKFESLSYINGIPVLNGEIYTLYITKLPLVHLTVDTSKMDNVFKIPAYFTFFDNRKYVKTTTGVRYRGNLSLSFAKKSFDLEFWSDSINREKKDVKLGNLRSDDDWILDGMFNEPLRLRSFVVTNLWEKIHKPYYLKNEPKAKSGFGVKFVEVFKNNEYYGIYQLSESLDRKQLKLKKNKENTINGELFKANSYKGGPDFTKSPEKYENQMYWNGWAMRYPSTNYSLGWKNLSELSNLIVHGSDEDFLKNIESKFQTSNAVDYYLFINLLRATDNLGKNYYLGKYDKNEPYFFIPWDLDGVWGVIQDGVPIYNTNDVLDNGLLKRLLDINPNNYKKKVKERWTKLRLKEFSNENLFSEINGIYHQFTDEKIYEREQLVWKNKLNETSNEEHYERLKTWLNKRLSYLDSEFNKL</sequence>
<feature type="signal peptide" evidence="1">
    <location>
        <begin position="1"/>
        <end position="22"/>
    </location>
</feature>
<dbReference type="KEGG" id="ppec:H9W90_13065"/>
<name>A0A7G9L915_9FLAO</name>
<keyword evidence="2" id="KW-0808">Transferase</keyword>
<feature type="chain" id="PRO_5028862124" evidence="1">
    <location>
        <begin position="23"/>
        <end position="484"/>
    </location>
</feature>